<protein>
    <submittedName>
        <fullName evidence="8">LAME_0F01816g1_1</fullName>
    </submittedName>
</protein>
<reference evidence="9" key="1">
    <citation type="submission" date="2016-03" db="EMBL/GenBank/DDBJ databases">
        <authorList>
            <person name="Devillers Hugo."/>
        </authorList>
    </citation>
    <scope>NUCLEOTIDE SEQUENCE [LARGE SCALE GENOMIC DNA]</scope>
</reference>
<feature type="region of interest" description="Disordered" evidence="6">
    <location>
        <begin position="1"/>
        <end position="66"/>
    </location>
</feature>
<dbReference type="AlphaFoldDB" id="A0A1G4JQ25"/>
<dbReference type="InterPro" id="IPR037817">
    <property type="entry name" value="TAF7"/>
</dbReference>
<dbReference type="GO" id="GO:0051123">
    <property type="term" value="P:RNA polymerase II preinitiation complex assembly"/>
    <property type="evidence" value="ECO:0007669"/>
    <property type="project" value="TreeGrafter"/>
</dbReference>
<feature type="compositionally biased region" description="Acidic residues" evidence="6">
    <location>
        <begin position="506"/>
        <end position="534"/>
    </location>
</feature>
<feature type="compositionally biased region" description="Basic and acidic residues" evidence="6">
    <location>
        <begin position="426"/>
        <end position="438"/>
    </location>
</feature>
<feature type="compositionally biased region" description="Acidic residues" evidence="6">
    <location>
        <begin position="375"/>
        <end position="414"/>
    </location>
</feature>
<dbReference type="Pfam" id="PF04658">
    <property type="entry name" value="TAFII55_N"/>
    <property type="match status" value="1"/>
</dbReference>
<organism evidence="8 9">
    <name type="scientific">Lachancea meyersii CBS 8951</name>
    <dbReference type="NCBI Taxonomy" id="1266667"/>
    <lineage>
        <taxon>Eukaryota</taxon>
        <taxon>Fungi</taxon>
        <taxon>Dikarya</taxon>
        <taxon>Ascomycota</taxon>
        <taxon>Saccharomycotina</taxon>
        <taxon>Saccharomycetes</taxon>
        <taxon>Saccharomycetales</taxon>
        <taxon>Saccharomycetaceae</taxon>
        <taxon>Lachancea</taxon>
    </lineage>
</organism>
<feature type="region of interest" description="Disordered" evidence="6">
    <location>
        <begin position="479"/>
        <end position="572"/>
    </location>
</feature>
<accession>A0A1G4JQ25</accession>
<comment type="similarity">
    <text evidence="2">Belongs to the TAF7 family.</text>
</comment>
<feature type="compositionally biased region" description="Low complexity" evidence="6">
    <location>
        <begin position="535"/>
        <end position="546"/>
    </location>
</feature>
<dbReference type="PANTHER" id="PTHR12228">
    <property type="entry name" value="TRANSCRIPTION INITIATION FACTOR TFIID 55 KD SUBUNIT-RELATED"/>
    <property type="match status" value="1"/>
</dbReference>
<dbReference type="SMART" id="SM01370">
    <property type="entry name" value="TAFII55_N"/>
    <property type="match status" value="1"/>
</dbReference>
<keyword evidence="3" id="KW-0805">Transcription regulation</keyword>
<feature type="compositionally biased region" description="Basic and acidic residues" evidence="6">
    <location>
        <begin position="46"/>
        <end position="56"/>
    </location>
</feature>
<dbReference type="Proteomes" id="UP000191144">
    <property type="component" value="Chromosome F"/>
</dbReference>
<evidence type="ECO:0000256" key="6">
    <source>
        <dbReference type="SAM" id="MobiDB-lite"/>
    </source>
</evidence>
<feature type="compositionally biased region" description="Low complexity" evidence="6">
    <location>
        <begin position="488"/>
        <end position="501"/>
    </location>
</feature>
<dbReference type="GO" id="GO:0005669">
    <property type="term" value="C:transcription factor TFIID complex"/>
    <property type="evidence" value="ECO:0007669"/>
    <property type="project" value="InterPro"/>
</dbReference>
<dbReference type="GO" id="GO:0016251">
    <property type="term" value="F:RNA polymerase II general transcription initiation factor activity"/>
    <property type="evidence" value="ECO:0007669"/>
    <property type="project" value="TreeGrafter"/>
</dbReference>
<keyword evidence="9" id="KW-1185">Reference proteome</keyword>
<feature type="domain" description="TAFII55 protein conserved region" evidence="7">
    <location>
        <begin position="112"/>
        <end position="305"/>
    </location>
</feature>
<comment type="subcellular location">
    <subcellularLocation>
        <location evidence="1">Nucleus</location>
    </subcellularLocation>
</comment>
<evidence type="ECO:0000313" key="8">
    <source>
        <dbReference type="EMBL" id="SCU92866.1"/>
    </source>
</evidence>
<keyword evidence="4" id="KW-0804">Transcription</keyword>
<feature type="compositionally biased region" description="Polar residues" evidence="6">
    <location>
        <begin position="317"/>
        <end position="330"/>
    </location>
</feature>
<evidence type="ECO:0000256" key="2">
    <source>
        <dbReference type="ARBA" id="ARBA00009368"/>
    </source>
</evidence>
<dbReference type="CDD" id="cd08047">
    <property type="entry name" value="TAF7"/>
    <property type="match status" value="1"/>
</dbReference>
<evidence type="ECO:0000256" key="1">
    <source>
        <dbReference type="ARBA" id="ARBA00004123"/>
    </source>
</evidence>
<sequence length="572" mass="64998">MPKIRIKKPRASETPVEKPLPKKPKSKAKSSNETGKASGPLRVKLTKKDSKLETERASPLPMKLKINLNSKEESSVAGSVTPKAPRFRIKPVRVPGEGYDSEASDIEDDPLIEDGIVLRVLPDVQTEFVKNCIESGDFSEMSLKWKGERHAVVRINGHQYGAILVNLPTIIEVNKSVDRKNLIKAFDVSQMLLCVKPIDHDEEVFSVLASDVEDLVMKHYEDYKTEIKECKKISIRGFNGGPLTDTEANHLERIVKKGYDYKHGLTPPLYNVRNRRFRRRLAIQEIDYVEKTVEHLLRQDAEAEEFTYDLVDEDTLQQRSSTNKEQTQPSMDDGFDLFGEDDHEDLEMELEQALQEDRPGLEQITADVRQQAVEETGDDVEQDNGEDDEEDEEEEEDEEDEEDAEDDAEEEDAPGQDVVRNVGKPAVDEEQQHSELLRDELEELEITLEQNRQKLEKATNPLLKSRFIESIKKMEKEAELKRKQLKLSNESSSSRSQSAASHQIEGEDDEEDDEEEDADADADDDDDDDDDDDATNVTNTTTNNNADDQKPAEELDQDDMDMMMLFGGEGDE</sequence>
<proteinExistence type="inferred from homology"/>
<evidence type="ECO:0000256" key="5">
    <source>
        <dbReference type="ARBA" id="ARBA00023242"/>
    </source>
</evidence>
<gene>
    <name evidence="8" type="ORF">LAME_0F01816G</name>
</gene>
<feature type="region of interest" description="Disordered" evidence="6">
    <location>
        <begin position="314"/>
        <end position="339"/>
    </location>
</feature>
<feature type="region of interest" description="Disordered" evidence="6">
    <location>
        <begin position="373"/>
        <end position="438"/>
    </location>
</feature>
<evidence type="ECO:0000259" key="7">
    <source>
        <dbReference type="SMART" id="SM01370"/>
    </source>
</evidence>
<evidence type="ECO:0000256" key="4">
    <source>
        <dbReference type="ARBA" id="ARBA00023163"/>
    </source>
</evidence>
<name>A0A1G4JQ25_9SACH</name>
<evidence type="ECO:0000313" key="9">
    <source>
        <dbReference type="Proteomes" id="UP000191144"/>
    </source>
</evidence>
<keyword evidence="5" id="KW-0539">Nucleus</keyword>
<dbReference type="OrthoDB" id="153872at2759"/>
<dbReference type="PANTHER" id="PTHR12228:SF0">
    <property type="entry name" value="TATA-BOX BINDING PROTEIN ASSOCIATED FACTOR 7"/>
    <property type="match status" value="1"/>
</dbReference>
<dbReference type="InterPro" id="IPR006751">
    <property type="entry name" value="TAFII55_prot_cons_reg"/>
</dbReference>
<evidence type="ECO:0000256" key="3">
    <source>
        <dbReference type="ARBA" id="ARBA00023015"/>
    </source>
</evidence>
<dbReference type="EMBL" id="LT598477">
    <property type="protein sequence ID" value="SCU92866.1"/>
    <property type="molecule type" value="Genomic_DNA"/>
</dbReference>